<gene>
    <name evidence="2" type="ORF">QBC41DRAFT_397222</name>
</gene>
<feature type="region of interest" description="Disordered" evidence="1">
    <location>
        <begin position="28"/>
        <end position="55"/>
    </location>
</feature>
<name>A0AA39Z9N7_9PEZI</name>
<feature type="compositionally biased region" description="Acidic residues" evidence="1">
    <location>
        <begin position="434"/>
        <end position="447"/>
    </location>
</feature>
<feature type="compositionally biased region" description="Pro residues" evidence="1">
    <location>
        <begin position="36"/>
        <end position="53"/>
    </location>
</feature>
<feature type="region of interest" description="Disordered" evidence="1">
    <location>
        <begin position="422"/>
        <end position="471"/>
    </location>
</feature>
<evidence type="ECO:0000313" key="2">
    <source>
        <dbReference type="EMBL" id="KAK0666885.1"/>
    </source>
</evidence>
<protein>
    <submittedName>
        <fullName evidence="2">Uncharacterized protein</fullName>
    </submittedName>
</protein>
<feature type="region of interest" description="Disordered" evidence="1">
    <location>
        <begin position="111"/>
        <end position="134"/>
    </location>
</feature>
<dbReference type="EMBL" id="JAULSY010000080">
    <property type="protein sequence ID" value="KAK0666885.1"/>
    <property type="molecule type" value="Genomic_DNA"/>
</dbReference>
<feature type="compositionally biased region" description="Low complexity" evidence="1">
    <location>
        <begin position="111"/>
        <end position="125"/>
    </location>
</feature>
<comment type="caution">
    <text evidence="2">The sequence shown here is derived from an EMBL/GenBank/DDBJ whole genome shotgun (WGS) entry which is preliminary data.</text>
</comment>
<proteinExistence type="predicted"/>
<accession>A0AA39Z9N7</accession>
<dbReference type="AlphaFoldDB" id="A0AA39Z9N7"/>
<sequence>MDSTLQSEYGHDDLFSNYGDDVFDSIYPDLESLNTTPPPTLSLPQAPQQPPTPVQQDTFTFGSNIPTNSYNTAQQMWGSNNNNNNMVPFYDAFGAEYPISGYTQNFTAPQALQAPQAQPVASSSQNKPRTLSDKVRQGKKIIFRRGRGYQNEDPSNIYEKPPAVQAWGPLLKNTKVPEHTFEYCKSFVELAPPSRFTQDELIMFMKGSGCANPQRKLTLWIQNSPSQVNSRYAMGSSSSKCRYRHCPGKFTIWKGFLRIAFDEFSDKTGISLDPFHNAGYMHLHCFEKMFDLAYLIHYGAIQHGFVIKPDERTFPMESRNPMSLVRDHHEMIGAYHEWLRQNQARCEMLFMGQNGLYDGFHIPSPPTHQRTLGYKLTMCHLSCEVSHREINRETRGGANIGVHKGNLEHFMHIKAQMKNMRNNGNFNTRRSRDADEEEMEEEEEVQDTIEYNPRPTKRSRRGRKVPSINTSVDTPPVNLPVDNLVVDNNLITNPLIMDDFNYLPDFNMMGMEFMDFQNDFASFPLTNEQQIMVPPPISPVLQSAGPRTRLRSREMSISLVGFLNNHPNLTPTQAQVIGARLADEPSHIQDSVLSAVQPETANILLRDGISPQVESKIKKLNKRQLKDLETVIERVEKNGDMKRAASMW</sequence>
<reference evidence="2" key="1">
    <citation type="submission" date="2023-06" db="EMBL/GenBank/DDBJ databases">
        <title>Genome-scale phylogeny and comparative genomics of the fungal order Sordariales.</title>
        <authorList>
            <consortium name="Lawrence Berkeley National Laboratory"/>
            <person name="Hensen N."/>
            <person name="Bonometti L."/>
            <person name="Westerberg I."/>
            <person name="Brannstrom I.O."/>
            <person name="Guillou S."/>
            <person name="Cros-Aarteil S."/>
            <person name="Calhoun S."/>
            <person name="Haridas S."/>
            <person name="Kuo A."/>
            <person name="Mondo S."/>
            <person name="Pangilinan J."/>
            <person name="Riley R."/>
            <person name="Labutti K."/>
            <person name="Andreopoulos B."/>
            <person name="Lipzen A."/>
            <person name="Chen C."/>
            <person name="Yanf M."/>
            <person name="Daum C."/>
            <person name="Ng V."/>
            <person name="Clum A."/>
            <person name="Steindorff A."/>
            <person name="Ohm R."/>
            <person name="Martin F."/>
            <person name="Silar P."/>
            <person name="Natvig D."/>
            <person name="Lalanne C."/>
            <person name="Gautier V."/>
            <person name="Ament-Velasquez S.L."/>
            <person name="Kruys A."/>
            <person name="Hutchinson M.I."/>
            <person name="Powell A.J."/>
            <person name="Barry K."/>
            <person name="Miller A.N."/>
            <person name="Grigoriev I.V."/>
            <person name="Debuchy R."/>
            <person name="Gladieux P."/>
            <person name="Thoren M.H."/>
            <person name="Johannesson H."/>
        </authorList>
    </citation>
    <scope>NUCLEOTIDE SEQUENCE</scope>
    <source>
        <strain evidence="2">CBS 307.81</strain>
    </source>
</reference>
<evidence type="ECO:0000256" key="1">
    <source>
        <dbReference type="SAM" id="MobiDB-lite"/>
    </source>
</evidence>
<dbReference type="Proteomes" id="UP001174997">
    <property type="component" value="Unassembled WGS sequence"/>
</dbReference>
<evidence type="ECO:0000313" key="3">
    <source>
        <dbReference type="Proteomes" id="UP001174997"/>
    </source>
</evidence>
<organism evidence="2 3">
    <name type="scientific">Cercophora samala</name>
    <dbReference type="NCBI Taxonomy" id="330535"/>
    <lineage>
        <taxon>Eukaryota</taxon>
        <taxon>Fungi</taxon>
        <taxon>Dikarya</taxon>
        <taxon>Ascomycota</taxon>
        <taxon>Pezizomycotina</taxon>
        <taxon>Sordariomycetes</taxon>
        <taxon>Sordariomycetidae</taxon>
        <taxon>Sordariales</taxon>
        <taxon>Lasiosphaeriaceae</taxon>
        <taxon>Cercophora</taxon>
    </lineage>
</organism>
<feature type="compositionally biased region" description="Basic residues" evidence="1">
    <location>
        <begin position="455"/>
        <end position="464"/>
    </location>
</feature>
<keyword evidence="3" id="KW-1185">Reference proteome</keyword>